<comment type="caution">
    <text evidence="1">The sequence shown here is derived from an EMBL/GenBank/DDBJ whole genome shotgun (WGS) entry which is preliminary data.</text>
</comment>
<dbReference type="InterPro" id="IPR007767">
    <property type="entry name" value="DUF684"/>
</dbReference>
<dbReference type="EMBL" id="WUAV01000005">
    <property type="protein sequence ID" value="KAF1755137.1"/>
    <property type="molecule type" value="Genomic_DNA"/>
</dbReference>
<reference evidence="1 2" key="1">
    <citation type="submission" date="2019-12" db="EMBL/GenBank/DDBJ databases">
        <title>Chromosome-level assembly of the Caenorhabditis remanei genome.</title>
        <authorList>
            <person name="Teterina A.A."/>
            <person name="Willis J.H."/>
            <person name="Phillips P.C."/>
        </authorList>
    </citation>
    <scope>NUCLEOTIDE SEQUENCE [LARGE SCALE GENOMIC DNA]</scope>
    <source>
        <strain evidence="1 2">PX506</strain>
        <tissue evidence="1">Whole organism</tissue>
    </source>
</reference>
<dbReference type="PANTHER" id="PTHR31464:SF3">
    <property type="entry name" value="AAA DOMAIN-CONTAINING PROTEIN-RELATED"/>
    <property type="match status" value="1"/>
</dbReference>
<dbReference type="PANTHER" id="PTHR31464">
    <property type="entry name" value="PROTEIN CBG01266"/>
    <property type="match status" value="1"/>
</dbReference>
<gene>
    <name evidence="1" type="ORF">GCK72_021706</name>
</gene>
<dbReference type="RefSeq" id="XP_003095382.2">
    <property type="nucleotide sequence ID" value="XM_003095334.2"/>
</dbReference>
<dbReference type="KEGG" id="crq:GCK72_021706"/>
<dbReference type="CTD" id="9807926"/>
<sequence length="435" mass="49305">MGQVSENKSEVTVVNVNIQMLIASGEVYGWADDVDSVLDTADKLLEFGGFFFPEVAAVAGVVTKVGGVIRWITGNFKEDKPDPIKKVMEKLAVLEKKIDELGKKMAAQFADLKEFITEVNFLTNISVPTSNLMRFVQDLMNDPSPKALENFQSAYNDRKPLKIAYDLLSFLEHEKTNPLRMAMNADPMRTSTTFNKWADKFASILGQFLFLEAMASGLMKDNDDFDVNLIIQRSGELVKDMDKLKEVYKKDPIYFEAMENYIADFLDKNSNFERWEIANKIKEDLEKILLTNDALTIWAFNGPVAKSLFAADCTDKAKGQIAQVLNKNGRGVIICKSSQANTVEKEKIKELESQMFQFSGSLFMPRPDYKDVPKDVLKKYFPNGGSFCLMDYRNFPEMRSINCKHDVGPGVEGHITTFDMPFVNQRTFNLMVVYI</sequence>
<dbReference type="Pfam" id="PF05075">
    <property type="entry name" value="DUF684"/>
    <property type="match status" value="1"/>
</dbReference>
<accession>A0A6A5GIV1</accession>
<proteinExistence type="predicted"/>
<dbReference type="AlphaFoldDB" id="A0A6A5GIV1"/>
<dbReference type="GeneID" id="9807926"/>
<evidence type="ECO:0000313" key="2">
    <source>
        <dbReference type="Proteomes" id="UP000483820"/>
    </source>
</evidence>
<protein>
    <submittedName>
        <fullName evidence="1">Uncharacterized protein</fullName>
    </submittedName>
</protein>
<evidence type="ECO:0000313" key="1">
    <source>
        <dbReference type="EMBL" id="KAF1755137.1"/>
    </source>
</evidence>
<name>A0A6A5GIV1_CAERE</name>
<organism evidence="1 2">
    <name type="scientific">Caenorhabditis remanei</name>
    <name type="common">Caenorhabditis vulgaris</name>
    <dbReference type="NCBI Taxonomy" id="31234"/>
    <lineage>
        <taxon>Eukaryota</taxon>
        <taxon>Metazoa</taxon>
        <taxon>Ecdysozoa</taxon>
        <taxon>Nematoda</taxon>
        <taxon>Chromadorea</taxon>
        <taxon>Rhabditida</taxon>
        <taxon>Rhabditina</taxon>
        <taxon>Rhabditomorpha</taxon>
        <taxon>Rhabditoidea</taxon>
        <taxon>Rhabditidae</taxon>
        <taxon>Peloderinae</taxon>
        <taxon>Caenorhabditis</taxon>
    </lineage>
</organism>
<dbReference type="Proteomes" id="UP000483820">
    <property type="component" value="Chromosome V"/>
</dbReference>